<dbReference type="EMBL" id="VOFY01000009">
    <property type="protein sequence ID" value="KAA8589226.1"/>
    <property type="molecule type" value="Genomic_DNA"/>
</dbReference>
<evidence type="ECO:0000313" key="1">
    <source>
        <dbReference type="EMBL" id="KAA8589226.1"/>
    </source>
</evidence>
<reference evidence="1 2" key="1">
    <citation type="submission" date="2019-08" db="EMBL/GenBank/DDBJ databases">
        <title>A chromosome-level genome assembly, high-density linkage maps, and genome scans reveal the genomic architecture of hybrid incompatibilities underlying speciation via character displacement in darters (Percidae: Etheostominae).</title>
        <authorList>
            <person name="Moran R.L."/>
            <person name="Catchen J.M."/>
            <person name="Fuller R.C."/>
        </authorList>
    </citation>
    <scope>NUCLEOTIDE SEQUENCE [LARGE SCALE GENOMIC DNA]</scope>
    <source>
        <strain evidence="1">EspeVRDwgs_2016</strain>
        <tissue evidence="1">Muscle</tissue>
    </source>
</reference>
<dbReference type="AlphaFoldDB" id="A0A5J5D9B8"/>
<organism evidence="1 2">
    <name type="scientific">Etheostoma spectabile</name>
    <name type="common">orangethroat darter</name>
    <dbReference type="NCBI Taxonomy" id="54343"/>
    <lineage>
        <taxon>Eukaryota</taxon>
        <taxon>Metazoa</taxon>
        <taxon>Chordata</taxon>
        <taxon>Craniata</taxon>
        <taxon>Vertebrata</taxon>
        <taxon>Euteleostomi</taxon>
        <taxon>Actinopterygii</taxon>
        <taxon>Neopterygii</taxon>
        <taxon>Teleostei</taxon>
        <taxon>Neoteleostei</taxon>
        <taxon>Acanthomorphata</taxon>
        <taxon>Eupercaria</taxon>
        <taxon>Perciformes</taxon>
        <taxon>Percoidei</taxon>
        <taxon>Percidae</taxon>
        <taxon>Etheostomatinae</taxon>
        <taxon>Etheostoma</taxon>
    </lineage>
</organism>
<dbReference type="Proteomes" id="UP000327493">
    <property type="component" value="Chromosome 9"/>
</dbReference>
<keyword evidence="2" id="KW-1185">Reference proteome</keyword>
<sequence>MEELWPIAMSCRCPTSRTVPIETCWGRITLTAPSFPLHPLHMSIDRILEDAWPRSRQAATKQAGGCLGPPPQAAKFPNRPTGSTLFLHCDCAVRAPISEDTWTDLLCWRKHCCSYCITPSVGFLFYVLSFNLSLIRN</sequence>
<evidence type="ECO:0000313" key="2">
    <source>
        <dbReference type="Proteomes" id="UP000327493"/>
    </source>
</evidence>
<protein>
    <submittedName>
        <fullName evidence="1">Uncharacterized protein</fullName>
    </submittedName>
</protein>
<name>A0A5J5D9B8_9PERO</name>
<gene>
    <name evidence="1" type="ORF">FQN60_012591</name>
</gene>
<comment type="caution">
    <text evidence="1">The sequence shown here is derived from an EMBL/GenBank/DDBJ whole genome shotgun (WGS) entry which is preliminary data.</text>
</comment>
<accession>A0A5J5D9B8</accession>
<proteinExistence type="predicted"/>